<evidence type="ECO:0000313" key="2">
    <source>
        <dbReference type="Proteomes" id="UP001221142"/>
    </source>
</evidence>
<evidence type="ECO:0000313" key="1">
    <source>
        <dbReference type="EMBL" id="KAJ7628944.1"/>
    </source>
</evidence>
<dbReference type="EMBL" id="JARKIF010000010">
    <property type="protein sequence ID" value="KAJ7628944.1"/>
    <property type="molecule type" value="Genomic_DNA"/>
</dbReference>
<gene>
    <name evidence="1" type="ORF">FB45DRAFT_919614</name>
</gene>
<protein>
    <submittedName>
        <fullName evidence="1">Uncharacterized protein</fullName>
    </submittedName>
</protein>
<name>A0AAD7FMQ7_9AGAR</name>
<organism evidence="1 2">
    <name type="scientific">Roridomyces roridus</name>
    <dbReference type="NCBI Taxonomy" id="1738132"/>
    <lineage>
        <taxon>Eukaryota</taxon>
        <taxon>Fungi</taxon>
        <taxon>Dikarya</taxon>
        <taxon>Basidiomycota</taxon>
        <taxon>Agaricomycotina</taxon>
        <taxon>Agaricomycetes</taxon>
        <taxon>Agaricomycetidae</taxon>
        <taxon>Agaricales</taxon>
        <taxon>Marasmiineae</taxon>
        <taxon>Mycenaceae</taxon>
        <taxon>Roridomyces</taxon>
    </lineage>
</organism>
<proteinExistence type="predicted"/>
<keyword evidence="2" id="KW-1185">Reference proteome</keyword>
<reference evidence="1" key="1">
    <citation type="submission" date="2023-03" db="EMBL/GenBank/DDBJ databases">
        <title>Massive genome expansion in bonnet fungi (Mycena s.s.) driven by repeated elements and novel gene families across ecological guilds.</title>
        <authorList>
            <consortium name="Lawrence Berkeley National Laboratory"/>
            <person name="Harder C.B."/>
            <person name="Miyauchi S."/>
            <person name="Viragh M."/>
            <person name="Kuo A."/>
            <person name="Thoen E."/>
            <person name="Andreopoulos B."/>
            <person name="Lu D."/>
            <person name="Skrede I."/>
            <person name="Drula E."/>
            <person name="Henrissat B."/>
            <person name="Morin E."/>
            <person name="Kohler A."/>
            <person name="Barry K."/>
            <person name="LaButti K."/>
            <person name="Morin E."/>
            <person name="Salamov A."/>
            <person name="Lipzen A."/>
            <person name="Mereny Z."/>
            <person name="Hegedus B."/>
            <person name="Baldrian P."/>
            <person name="Stursova M."/>
            <person name="Weitz H."/>
            <person name="Taylor A."/>
            <person name="Grigoriev I.V."/>
            <person name="Nagy L.G."/>
            <person name="Martin F."/>
            <person name="Kauserud H."/>
        </authorList>
    </citation>
    <scope>NUCLEOTIDE SEQUENCE</scope>
    <source>
        <strain evidence="1">9284</strain>
    </source>
</reference>
<comment type="caution">
    <text evidence="1">The sequence shown here is derived from an EMBL/GenBank/DDBJ whole genome shotgun (WGS) entry which is preliminary data.</text>
</comment>
<dbReference type="AlphaFoldDB" id="A0AAD7FMQ7"/>
<sequence>MPRLWLSATSRRRTGTIVGTIHLNLTEGLKPPSATFSPLPFSSRPTHPTCAMDSTGALGVSEWAETVVQAVIHCICGARINSGAMCVIMLPDAVLAFWRV</sequence>
<dbReference type="Proteomes" id="UP001221142">
    <property type="component" value="Unassembled WGS sequence"/>
</dbReference>
<accession>A0AAD7FMQ7</accession>